<dbReference type="EMBL" id="KL584825">
    <property type="protein sequence ID" value="KEQ66359.1"/>
    <property type="molecule type" value="Genomic_DNA"/>
</dbReference>
<dbReference type="GO" id="GO:0090575">
    <property type="term" value="C:RNA polymerase II transcription regulator complex"/>
    <property type="evidence" value="ECO:0007669"/>
    <property type="project" value="TreeGrafter"/>
</dbReference>
<dbReference type="HOGENOM" id="CLU_076915_0_0_1"/>
<dbReference type="PANTHER" id="PTHR40621">
    <property type="entry name" value="TRANSCRIPTION FACTOR KAPC-RELATED"/>
    <property type="match status" value="1"/>
</dbReference>
<dbReference type="PROSITE" id="PS00036">
    <property type="entry name" value="BZIP_BASIC"/>
    <property type="match status" value="1"/>
</dbReference>
<dbReference type="InterPro" id="IPR004827">
    <property type="entry name" value="bZIP"/>
</dbReference>
<feature type="region of interest" description="Disordered" evidence="3">
    <location>
        <begin position="119"/>
        <end position="155"/>
    </location>
</feature>
<dbReference type="SMART" id="SM00338">
    <property type="entry name" value="BRLZ"/>
    <property type="match status" value="1"/>
</dbReference>
<gene>
    <name evidence="5" type="ORF">M437DRAFT_71950</name>
</gene>
<accession>A0A074W477</accession>
<evidence type="ECO:0000256" key="3">
    <source>
        <dbReference type="SAM" id="MobiDB-lite"/>
    </source>
</evidence>
<dbReference type="CDD" id="cd14688">
    <property type="entry name" value="bZIP_YAP"/>
    <property type="match status" value="1"/>
</dbReference>
<proteinExistence type="predicted"/>
<keyword evidence="2" id="KW-0539">Nucleus</keyword>
<dbReference type="AlphaFoldDB" id="A0A074W477"/>
<evidence type="ECO:0000313" key="6">
    <source>
        <dbReference type="Proteomes" id="UP000030672"/>
    </source>
</evidence>
<dbReference type="InterPro" id="IPR046347">
    <property type="entry name" value="bZIP_sf"/>
</dbReference>
<protein>
    <recommendedName>
        <fullName evidence="4">BZIP domain-containing protein</fullName>
    </recommendedName>
</protein>
<dbReference type="InterPro" id="IPR050936">
    <property type="entry name" value="AP-1-like"/>
</dbReference>
<comment type="subcellular location">
    <subcellularLocation>
        <location evidence="1">Nucleus</location>
    </subcellularLocation>
</comment>
<evidence type="ECO:0000313" key="5">
    <source>
        <dbReference type="EMBL" id="KEQ66359.1"/>
    </source>
</evidence>
<dbReference type="Gene3D" id="1.20.5.170">
    <property type="match status" value="1"/>
</dbReference>
<dbReference type="GeneID" id="63919136"/>
<name>A0A074W477_AURM1</name>
<reference evidence="5 6" key="1">
    <citation type="journal article" date="2014" name="BMC Genomics">
        <title>Genome sequencing of four Aureobasidium pullulans varieties: biotechnological potential, stress tolerance, and description of new species.</title>
        <authorList>
            <person name="Gostin Ar C."/>
            <person name="Ohm R.A."/>
            <person name="Kogej T."/>
            <person name="Sonjak S."/>
            <person name="Turk M."/>
            <person name="Zajc J."/>
            <person name="Zalar P."/>
            <person name="Grube M."/>
            <person name="Sun H."/>
            <person name="Han J."/>
            <person name="Sharma A."/>
            <person name="Chiniquy J."/>
            <person name="Ngan C.Y."/>
            <person name="Lipzen A."/>
            <person name="Barry K."/>
            <person name="Grigoriev I.V."/>
            <person name="Gunde-Cimerman N."/>
        </authorList>
    </citation>
    <scope>NUCLEOTIDE SEQUENCE [LARGE SCALE GENOMIC DNA]</scope>
    <source>
        <strain evidence="5 6">CBS 110374</strain>
    </source>
</reference>
<feature type="domain" description="BZIP" evidence="4">
    <location>
        <begin position="133"/>
        <end position="196"/>
    </location>
</feature>
<dbReference type="STRING" id="1043003.A0A074W477"/>
<dbReference type="GO" id="GO:0001228">
    <property type="term" value="F:DNA-binding transcription activator activity, RNA polymerase II-specific"/>
    <property type="evidence" value="ECO:0007669"/>
    <property type="project" value="TreeGrafter"/>
</dbReference>
<dbReference type="Proteomes" id="UP000030672">
    <property type="component" value="Unassembled WGS sequence"/>
</dbReference>
<dbReference type="SUPFAM" id="SSF57959">
    <property type="entry name" value="Leucine zipper domain"/>
    <property type="match status" value="1"/>
</dbReference>
<dbReference type="PROSITE" id="PS50217">
    <property type="entry name" value="BZIP"/>
    <property type="match status" value="1"/>
</dbReference>
<dbReference type="PANTHER" id="PTHR40621:SF8">
    <property type="entry name" value="AP-1-LIKE TRANSCRIPTION FACTOR YAP3"/>
    <property type="match status" value="1"/>
</dbReference>
<evidence type="ECO:0000256" key="2">
    <source>
        <dbReference type="ARBA" id="ARBA00023242"/>
    </source>
</evidence>
<evidence type="ECO:0000259" key="4">
    <source>
        <dbReference type="PROSITE" id="PS50217"/>
    </source>
</evidence>
<sequence>MEYQQACVTTGASGHPIYAHHIQGYTHAQPVWSALPQYSYAYEQHTLSPTAGDTFAHARVMSSGHTTPAEPIVVDGHNGYAPIPPGHPAMYRNGVEVDYGQSVPPTVEFNVDELLEYQRRRSSATSEEKESLTPAQRRRKAQNRAAQRAFRDRKRQRVQELEAQLSALEVRTNSLESDNEKLRHELLRTKEENEVLRGIKQPLSPNHVMRADRRRTVTTIDRINIDLPAQ</sequence>
<organism evidence="5 6">
    <name type="scientific">Aureobasidium melanogenum (strain CBS 110374)</name>
    <name type="common">Aureobasidium pullulans var. melanogenum</name>
    <dbReference type="NCBI Taxonomy" id="1043003"/>
    <lineage>
        <taxon>Eukaryota</taxon>
        <taxon>Fungi</taxon>
        <taxon>Dikarya</taxon>
        <taxon>Ascomycota</taxon>
        <taxon>Pezizomycotina</taxon>
        <taxon>Dothideomycetes</taxon>
        <taxon>Dothideomycetidae</taxon>
        <taxon>Dothideales</taxon>
        <taxon>Saccotheciaceae</taxon>
        <taxon>Aureobasidium</taxon>
    </lineage>
</organism>
<keyword evidence="6" id="KW-1185">Reference proteome</keyword>
<dbReference type="RefSeq" id="XP_040883382.1">
    <property type="nucleotide sequence ID" value="XM_041025763.1"/>
</dbReference>
<dbReference type="GO" id="GO:0000976">
    <property type="term" value="F:transcription cis-regulatory region binding"/>
    <property type="evidence" value="ECO:0007669"/>
    <property type="project" value="InterPro"/>
</dbReference>
<evidence type="ECO:0000256" key="1">
    <source>
        <dbReference type="ARBA" id="ARBA00004123"/>
    </source>
</evidence>